<organism evidence="2 3">
    <name type="scientific">Agromyces protaetiae</name>
    <dbReference type="NCBI Taxonomy" id="2509455"/>
    <lineage>
        <taxon>Bacteria</taxon>
        <taxon>Bacillati</taxon>
        <taxon>Actinomycetota</taxon>
        <taxon>Actinomycetes</taxon>
        <taxon>Micrococcales</taxon>
        <taxon>Microbacteriaceae</taxon>
        <taxon>Agromyces</taxon>
    </lineage>
</organism>
<feature type="compositionally biased region" description="Polar residues" evidence="1">
    <location>
        <begin position="127"/>
        <end position="137"/>
    </location>
</feature>
<dbReference type="EMBL" id="CP035491">
    <property type="protein sequence ID" value="QAY73333.1"/>
    <property type="molecule type" value="Genomic_DNA"/>
</dbReference>
<protein>
    <submittedName>
        <fullName evidence="2">Uncharacterized protein</fullName>
    </submittedName>
</protein>
<sequence>MAKTALAFLDYADDFDVDGASSLHYRFVRSTRLIRRATADPSVLPQATDEMHKLNWALAAFANEFTDELVARASQLRRLKFATSSSTVQGLLVAGPERPARLAPEHPGMRRVASGQPDTSHDGSTRGLPTTTHDAHS</sequence>
<evidence type="ECO:0000313" key="3">
    <source>
        <dbReference type="Proteomes" id="UP000291259"/>
    </source>
</evidence>
<gene>
    <name evidence="2" type="ORF">ET445_08230</name>
</gene>
<dbReference type="AlphaFoldDB" id="A0A4P6FEA3"/>
<name>A0A4P6FEA3_9MICO</name>
<accession>A0A4P6FEA3</accession>
<reference evidence="2 3" key="1">
    <citation type="submission" date="2019-01" db="EMBL/GenBank/DDBJ databases">
        <title>Genome sequencing of strain FW100M-8.</title>
        <authorList>
            <person name="Heo J."/>
            <person name="Kim S.-J."/>
            <person name="Kim J.-S."/>
            <person name="Hong S.-B."/>
            <person name="Kwon S.-W."/>
        </authorList>
    </citation>
    <scope>NUCLEOTIDE SEQUENCE [LARGE SCALE GENOMIC DNA]</scope>
    <source>
        <strain evidence="2 3">FW100M-8</strain>
    </source>
</reference>
<evidence type="ECO:0000313" key="2">
    <source>
        <dbReference type="EMBL" id="QAY73333.1"/>
    </source>
</evidence>
<keyword evidence="3" id="KW-1185">Reference proteome</keyword>
<dbReference type="RefSeq" id="WP_129190476.1">
    <property type="nucleotide sequence ID" value="NZ_CP035491.1"/>
</dbReference>
<feature type="compositionally biased region" description="Basic and acidic residues" evidence="1">
    <location>
        <begin position="98"/>
        <end position="108"/>
    </location>
</feature>
<evidence type="ECO:0000256" key="1">
    <source>
        <dbReference type="SAM" id="MobiDB-lite"/>
    </source>
</evidence>
<proteinExistence type="predicted"/>
<dbReference type="OrthoDB" id="10019418at2"/>
<feature type="region of interest" description="Disordered" evidence="1">
    <location>
        <begin position="92"/>
        <end position="137"/>
    </location>
</feature>
<dbReference type="Proteomes" id="UP000291259">
    <property type="component" value="Chromosome"/>
</dbReference>
<dbReference type="KEGG" id="agf:ET445_08230"/>